<dbReference type="Gene3D" id="3.40.190.80">
    <property type="match status" value="1"/>
</dbReference>
<dbReference type="PRINTS" id="PR00377">
    <property type="entry name" value="IMPHPHTASES"/>
</dbReference>
<evidence type="ECO:0000256" key="2">
    <source>
        <dbReference type="ARBA" id="ARBA00022723"/>
    </source>
</evidence>
<feature type="binding site" evidence="5">
    <location>
        <position position="70"/>
    </location>
    <ligand>
        <name>Mg(2+)</name>
        <dbReference type="ChEBI" id="CHEBI:18420"/>
        <label>1</label>
        <note>catalytic</note>
    </ligand>
</feature>
<name>A0AAW9SB49_9BACT</name>
<dbReference type="GO" id="GO:0000103">
    <property type="term" value="P:sulfate assimilation"/>
    <property type="evidence" value="ECO:0007669"/>
    <property type="project" value="TreeGrafter"/>
</dbReference>
<evidence type="ECO:0000313" key="6">
    <source>
        <dbReference type="EMBL" id="MEN7549720.1"/>
    </source>
</evidence>
<feature type="binding site" evidence="5">
    <location>
        <position position="92"/>
    </location>
    <ligand>
        <name>Mg(2+)</name>
        <dbReference type="ChEBI" id="CHEBI:18420"/>
        <label>1</label>
        <note>catalytic</note>
    </ligand>
</feature>
<dbReference type="Pfam" id="PF00459">
    <property type="entry name" value="Inositol_P"/>
    <property type="match status" value="1"/>
</dbReference>
<dbReference type="GO" id="GO:0000287">
    <property type="term" value="F:magnesium ion binding"/>
    <property type="evidence" value="ECO:0007669"/>
    <property type="project" value="UniProtKB-UniRule"/>
</dbReference>
<dbReference type="GO" id="GO:0050427">
    <property type="term" value="P:3'-phosphoadenosine 5'-phosphosulfate metabolic process"/>
    <property type="evidence" value="ECO:0007669"/>
    <property type="project" value="TreeGrafter"/>
</dbReference>
<dbReference type="InterPro" id="IPR020583">
    <property type="entry name" value="Inositol_monoP_metal-BS"/>
</dbReference>
<evidence type="ECO:0000256" key="3">
    <source>
        <dbReference type="ARBA" id="ARBA00022842"/>
    </source>
</evidence>
<evidence type="ECO:0000256" key="5">
    <source>
        <dbReference type="PIRSR" id="PIRSR600760-2"/>
    </source>
</evidence>
<dbReference type="PANTHER" id="PTHR43028">
    <property type="entry name" value="3'(2'),5'-BISPHOSPHATE NUCLEOTIDASE 1"/>
    <property type="match status" value="1"/>
</dbReference>
<feature type="binding site" evidence="4">
    <location>
        <begin position="92"/>
        <end position="95"/>
    </location>
    <ligand>
        <name>substrate</name>
    </ligand>
</feature>
<dbReference type="HAMAP" id="MF_02095">
    <property type="entry name" value="CysQ"/>
    <property type="match status" value="1"/>
</dbReference>
<keyword evidence="4" id="KW-0472">Membrane</keyword>
<comment type="subcellular location">
    <subcellularLocation>
        <location evidence="4">Cell membrane</location>
        <topology evidence="4">Peripheral membrane protein</topology>
        <orientation evidence="4">Cytoplasmic side</orientation>
    </subcellularLocation>
</comment>
<dbReference type="Gene3D" id="3.30.540.10">
    <property type="entry name" value="Fructose-1,6-Bisphosphatase, subunit A, domain 1"/>
    <property type="match status" value="1"/>
</dbReference>
<feature type="binding site" evidence="4">
    <location>
        <position position="70"/>
    </location>
    <ligand>
        <name>substrate</name>
    </ligand>
</feature>
<keyword evidence="4 6" id="KW-0378">Hydrolase</keyword>
<dbReference type="AlphaFoldDB" id="A0AAW9SB49"/>
<comment type="catalytic activity">
    <reaction evidence="1 4">
        <text>adenosine 3',5'-bisphosphate + H2O = AMP + phosphate</text>
        <dbReference type="Rhea" id="RHEA:10040"/>
        <dbReference type="ChEBI" id="CHEBI:15377"/>
        <dbReference type="ChEBI" id="CHEBI:43474"/>
        <dbReference type="ChEBI" id="CHEBI:58343"/>
        <dbReference type="ChEBI" id="CHEBI:456215"/>
        <dbReference type="EC" id="3.1.3.7"/>
    </reaction>
</comment>
<feature type="binding site" evidence="4 5">
    <location>
        <position position="93"/>
    </location>
    <ligand>
        <name>Mg(2+)</name>
        <dbReference type="ChEBI" id="CHEBI:18420"/>
        <label>2</label>
    </ligand>
</feature>
<comment type="caution">
    <text evidence="6">The sequence shown here is derived from an EMBL/GenBank/DDBJ whole genome shotgun (WGS) entry which is preliminary data.</text>
</comment>
<evidence type="ECO:0000256" key="1">
    <source>
        <dbReference type="ARBA" id="ARBA00001625"/>
    </source>
</evidence>
<reference evidence="6 7" key="1">
    <citation type="submission" date="2024-04" db="EMBL/GenBank/DDBJ databases">
        <title>Novel genus in family Flammeovirgaceae.</title>
        <authorList>
            <person name="Nguyen T.H."/>
            <person name="Vuong T.Q."/>
            <person name="Le H."/>
            <person name="Kim S.-G."/>
        </authorList>
    </citation>
    <scope>NUCLEOTIDE SEQUENCE [LARGE SCALE GENOMIC DNA]</scope>
    <source>
        <strain evidence="6 7">JCM 23209</strain>
    </source>
</reference>
<keyword evidence="7" id="KW-1185">Reference proteome</keyword>
<dbReference type="InterPro" id="IPR006240">
    <property type="entry name" value="CysQ"/>
</dbReference>
<evidence type="ECO:0000313" key="7">
    <source>
        <dbReference type="Proteomes" id="UP001403385"/>
    </source>
</evidence>
<comment type="cofactor">
    <cofactor evidence="4 5">
        <name>Mg(2+)</name>
        <dbReference type="ChEBI" id="CHEBI:18420"/>
    </cofactor>
</comment>
<evidence type="ECO:0000256" key="4">
    <source>
        <dbReference type="HAMAP-Rule" id="MF_02095"/>
    </source>
</evidence>
<dbReference type="CDD" id="cd01638">
    <property type="entry name" value="CysQ"/>
    <property type="match status" value="1"/>
</dbReference>
<feature type="binding site" evidence="4">
    <location>
        <position position="218"/>
    </location>
    <ligand>
        <name>substrate</name>
    </ligand>
</feature>
<dbReference type="InterPro" id="IPR000760">
    <property type="entry name" value="Inositol_monophosphatase-like"/>
</dbReference>
<comment type="similarity">
    <text evidence="4">Belongs to the inositol monophosphatase superfamily. CysQ family.</text>
</comment>
<feature type="binding site" evidence="4">
    <location>
        <position position="218"/>
    </location>
    <ligand>
        <name>Mg(2+)</name>
        <dbReference type="ChEBI" id="CHEBI:18420"/>
        <label>2</label>
    </ligand>
</feature>
<dbReference type="InterPro" id="IPR050725">
    <property type="entry name" value="CysQ/Inositol_MonoPase"/>
</dbReference>
<comment type="function">
    <text evidence="4">Converts adenosine-3',5'-bisphosphate (PAP) to AMP.</text>
</comment>
<dbReference type="NCBIfam" id="TIGR01331">
    <property type="entry name" value="bisphos_cysQ"/>
    <property type="match status" value="1"/>
</dbReference>
<proteinExistence type="inferred from homology"/>
<dbReference type="PROSITE" id="PS00629">
    <property type="entry name" value="IMP_1"/>
    <property type="match status" value="1"/>
</dbReference>
<keyword evidence="4" id="KW-1003">Cell membrane</keyword>
<dbReference type="EMBL" id="JBDKWZ010000010">
    <property type="protein sequence ID" value="MEN7549720.1"/>
    <property type="molecule type" value="Genomic_DNA"/>
</dbReference>
<gene>
    <name evidence="4 6" type="primary">cysQ</name>
    <name evidence="6" type="ORF">AAG747_17485</name>
</gene>
<feature type="binding site" evidence="4">
    <location>
        <position position="92"/>
    </location>
    <ligand>
        <name>Mg(2+)</name>
        <dbReference type="ChEBI" id="CHEBI:18420"/>
        <label>1</label>
    </ligand>
</feature>
<organism evidence="6 7">
    <name type="scientific">Rapidithrix thailandica</name>
    <dbReference type="NCBI Taxonomy" id="413964"/>
    <lineage>
        <taxon>Bacteria</taxon>
        <taxon>Pseudomonadati</taxon>
        <taxon>Bacteroidota</taxon>
        <taxon>Cytophagia</taxon>
        <taxon>Cytophagales</taxon>
        <taxon>Flammeovirgaceae</taxon>
        <taxon>Rapidithrix</taxon>
    </lineage>
</organism>
<keyword evidence="3 4" id="KW-0460">Magnesium</keyword>
<dbReference type="GO" id="GO:0008441">
    <property type="term" value="F:3'(2'),5'-bisphosphate nucleotidase activity"/>
    <property type="evidence" value="ECO:0007669"/>
    <property type="project" value="UniProtKB-UniRule"/>
</dbReference>
<keyword evidence="2 4" id="KW-0479">Metal-binding</keyword>
<feature type="binding site" evidence="5">
    <location>
        <position position="218"/>
    </location>
    <ligand>
        <name>Mg(2+)</name>
        <dbReference type="ChEBI" id="CHEBI:18420"/>
        <label>1</label>
        <note>catalytic</note>
    </ligand>
</feature>
<dbReference type="EC" id="3.1.3.7" evidence="4"/>
<dbReference type="SUPFAM" id="SSF56655">
    <property type="entry name" value="Carbohydrate phosphatase"/>
    <property type="match status" value="1"/>
</dbReference>
<feature type="binding site" evidence="4">
    <location>
        <position position="70"/>
    </location>
    <ligand>
        <name>Mg(2+)</name>
        <dbReference type="ChEBI" id="CHEBI:18420"/>
        <label>1</label>
    </ligand>
</feature>
<dbReference type="Proteomes" id="UP001403385">
    <property type="component" value="Unassembled WGS sequence"/>
</dbReference>
<feature type="binding site" evidence="4 5">
    <location>
        <position position="90"/>
    </location>
    <ligand>
        <name>Mg(2+)</name>
        <dbReference type="ChEBI" id="CHEBI:18420"/>
        <label>2</label>
    </ligand>
</feature>
<accession>A0AAW9SB49</accession>
<dbReference type="GO" id="GO:0005886">
    <property type="term" value="C:plasma membrane"/>
    <property type="evidence" value="ECO:0007669"/>
    <property type="project" value="UniProtKB-SubCell"/>
</dbReference>
<feature type="binding site" evidence="4">
    <location>
        <position position="90"/>
    </location>
    <ligand>
        <name>Mg(2+)</name>
        <dbReference type="ChEBI" id="CHEBI:18420"/>
        <label>1</label>
    </ligand>
</feature>
<dbReference type="RefSeq" id="WP_346822498.1">
    <property type="nucleotide sequence ID" value="NZ_JBDKWZ010000010.1"/>
</dbReference>
<sequence length="260" mass="28848">MLSENFLNEWIEKSKSVAIEAGEQILTVYNSGEFGEEAKDDKSPLTLADKLAHKAIVAVLETSSVPILSEEGKDIDYTERANWDSFWLVDPLDGTKEFIKRNGEFTVNIALIEGGKPVLGVVYVPVKKEMYWAVKGQGAFKSVEGQTAVQLQCADYHLSTPSMKVVGSRSHMNDETVAFMEQLKEPEVVSMGSSLKFMLVAEGKAHVYPRLAPTMEWDTGAAQIVVEEAGGSVINYKTQQPLAYNKEILRNPYFVAYGKR</sequence>
<dbReference type="PANTHER" id="PTHR43028:SF5">
    <property type="entry name" value="3'(2'),5'-BISPHOSPHATE NUCLEOTIDASE 1"/>
    <property type="match status" value="1"/>
</dbReference>
<protein>
    <recommendedName>
        <fullName evidence="4">3'(2'),5'-bisphosphate nucleotidase CysQ</fullName>
        <ecNumber evidence="4">3.1.3.7</ecNumber>
    </recommendedName>
    <alternativeName>
        <fullName evidence="4">3'(2'),5-bisphosphonucleoside 3'(2')-phosphohydrolase</fullName>
    </alternativeName>
    <alternativeName>
        <fullName evidence="4">3'-phosphoadenosine 5'-phosphate phosphatase</fullName>
        <shortName evidence="4">PAP phosphatase</shortName>
    </alternativeName>
</protein>